<proteinExistence type="inferred from homology"/>
<comment type="similarity">
    <text evidence="2">Belongs to the TorD/DmsD family. DmsD subfamily.</text>
</comment>
<accession>A0A5J5G378</accession>
<evidence type="ECO:0000256" key="1">
    <source>
        <dbReference type="ARBA" id="ARBA00023186"/>
    </source>
</evidence>
<dbReference type="Pfam" id="PF02613">
    <property type="entry name" value="Nitrate_red_del"/>
    <property type="match status" value="1"/>
</dbReference>
<evidence type="ECO:0000256" key="2">
    <source>
        <dbReference type="HAMAP-Rule" id="MF_00940"/>
    </source>
</evidence>
<dbReference type="HAMAP" id="MF_00940">
    <property type="entry name" value="DmsD_chaperone"/>
    <property type="match status" value="1"/>
</dbReference>
<dbReference type="NCBIfam" id="NF008632">
    <property type="entry name" value="PRK11621.1"/>
    <property type="match status" value="1"/>
</dbReference>
<protein>
    <recommendedName>
        <fullName evidence="2">Tat proofreading chaperone DmsD</fullName>
    </recommendedName>
    <alternativeName>
        <fullName evidence="2">DMSO reductase maturation protein</fullName>
    </alternativeName>
    <alternativeName>
        <fullName evidence="2">Twin-arginine leader-binding protein DmsD</fullName>
    </alternativeName>
</protein>
<dbReference type="Gene3D" id="1.10.3480.10">
    <property type="entry name" value="TorD-like"/>
    <property type="match status" value="1"/>
</dbReference>
<dbReference type="PANTHER" id="PTHR34227:SF6">
    <property type="entry name" value="TAT PROOFREADING CHAPERONE DMSD"/>
    <property type="match status" value="1"/>
</dbReference>
<organism evidence="3 4">
    <name type="scientific">Affinibrenneria salicis</name>
    <dbReference type="NCBI Taxonomy" id="2590031"/>
    <lineage>
        <taxon>Bacteria</taxon>
        <taxon>Pseudomonadati</taxon>
        <taxon>Pseudomonadota</taxon>
        <taxon>Gammaproteobacteria</taxon>
        <taxon>Enterobacterales</taxon>
        <taxon>Pectobacteriaceae</taxon>
        <taxon>Affinibrenneria</taxon>
    </lineage>
</organism>
<dbReference type="InterPro" id="IPR020945">
    <property type="entry name" value="DMSO/NO3_reduct_chaperone"/>
</dbReference>
<dbReference type="AlphaFoldDB" id="A0A5J5G378"/>
<dbReference type="InterPro" id="IPR026269">
    <property type="entry name" value="DmsD-type"/>
</dbReference>
<dbReference type="PANTHER" id="PTHR34227">
    <property type="entry name" value="CHAPERONE PROTEIN YCDY"/>
    <property type="match status" value="1"/>
</dbReference>
<keyword evidence="4" id="KW-1185">Reference proteome</keyword>
<dbReference type="SUPFAM" id="SSF89155">
    <property type="entry name" value="TorD-like"/>
    <property type="match status" value="1"/>
</dbReference>
<reference evidence="3 4" key="1">
    <citation type="submission" date="2019-09" db="EMBL/GenBank/DDBJ databases">
        <authorList>
            <person name="Li Y."/>
        </authorList>
    </citation>
    <scope>NUCLEOTIDE SEQUENCE [LARGE SCALE GENOMIC DNA]</scope>
    <source>
        <strain evidence="3 4">L3-3HA</strain>
    </source>
</reference>
<evidence type="ECO:0000313" key="3">
    <source>
        <dbReference type="EMBL" id="KAA9001093.1"/>
    </source>
</evidence>
<keyword evidence="1 2" id="KW-0143">Chaperone</keyword>
<dbReference type="InterPro" id="IPR036411">
    <property type="entry name" value="TorD-like_sf"/>
</dbReference>
<dbReference type="RefSeq" id="WP_150434366.1">
    <property type="nucleotide sequence ID" value="NZ_VYKJ01000003.1"/>
</dbReference>
<name>A0A5J5G378_9GAMM</name>
<dbReference type="PIRSF" id="PIRSF004690">
    <property type="entry name" value="DmsD"/>
    <property type="match status" value="1"/>
</dbReference>
<evidence type="ECO:0000313" key="4">
    <source>
        <dbReference type="Proteomes" id="UP000335415"/>
    </source>
</evidence>
<dbReference type="InterPro" id="IPR028611">
    <property type="entry name" value="DmsD_chaperone"/>
</dbReference>
<dbReference type="OrthoDB" id="3174863at2"/>
<sequence>MNDDTIAQTGRMLGALLYYAPDDERNAAILSQLRQHGRELTWPCGRCEASAAALGQMVSGLAGEHRRALKQDWQRLFIGPDRLPAPPWGSVYLDRESVLFGDSTLALRQWLRQRGIAPQLERREPEDHIGLMLMLAAWTAENQPAWLDELLAEHLLPWAMRYLELLEPGARHPFYLGLARLARISLNDWREARRITVAKKAIFY</sequence>
<dbReference type="GO" id="GO:0005048">
    <property type="term" value="F:signal sequence binding"/>
    <property type="evidence" value="ECO:0007669"/>
    <property type="project" value="InterPro"/>
</dbReference>
<dbReference type="InterPro" id="IPR050289">
    <property type="entry name" value="TorD/DmsD_chaperones"/>
</dbReference>
<dbReference type="Proteomes" id="UP000335415">
    <property type="component" value="Unassembled WGS sequence"/>
</dbReference>
<dbReference type="EMBL" id="VYKJ01000003">
    <property type="protein sequence ID" value="KAA9001093.1"/>
    <property type="molecule type" value="Genomic_DNA"/>
</dbReference>
<gene>
    <name evidence="2 3" type="primary">dmsD</name>
    <name evidence="3" type="ORF">FJU30_07500</name>
</gene>
<comment type="caution">
    <text evidence="3">The sequence shown here is derived from an EMBL/GenBank/DDBJ whole genome shotgun (WGS) entry which is preliminary data.</text>
</comment>
<comment type="function">
    <text evidence="2">Required for biogenesis/assembly of DMSO reductase, but not for the interaction of the DmsA signal peptide with the Tat system. May be part of a chaperone cascade complex that facilitates a folding-maturation pathway for the substrate protein.</text>
</comment>